<feature type="signal peptide" evidence="16">
    <location>
        <begin position="1"/>
        <end position="22"/>
    </location>
</feature>
<dbReference type="InterPro" id="IPR009567">
    <property type="entry name" value="SARAF"/>
</dbReference>
<feature type="compositionally biased region" description="Low complexity" evidence="14">
    <location>
        <begin position="288"/>
        <end position="302"/>
    </location>
</feature>
<feature type="region of interest" description="Disordered" evidence="14">
    <location>
        <begin position="268"/>
        <end position="314"/>
    </location>
</feature>
<evidence type="ECO:0000256" key="5">
    <source>
        <dbReference type="ARBA" id="ARBA00022568"/>
    </source>
</evidence>
<dbReference type="GO" id="GO:0006816">
    <property type="term" value="P:calcium ion transport"/>
    <property type="evidence" value="ECO:0007669"/>
    <property type="project" value="UniProtKB-KW"/>
</dbReference>
<dbReference type="GO" id="GO:0005789">
    <property type="term" value="C:endoplasmic reticulum membrane"/>
    <property type="evidence" value="ECO:0007669"/>
    <property type="project" value="UniProtKB-SubCell"/>
</dbReference>
<dbReference type="PANTHER" id="PTHR15929:SF0">
    <property type="entry name" value="STORE-OPERATED CALCIUM ENTRY-ASSOCIATED REGULATORY FACTOR"/>
    <property type="match status" value="1"/>
</dbReference>
<proteinExistence type="inferred from homology"/>
<evidence type="ECO:0000256" key="4">
    <source>
        <dbReference type="ARBA" id="ARBA00022448"/>
    </source>
</evidence>
<evidence type="ECO:0000256" key="15">
    <source>
        <dbReference type="SAM" id="Phobius"/>
    </source>
</evidence>
<comment type="similarity">
    <text evidence="2">Belongs to the SARAF family.</text>
</comment>
<dbReference type="PANTHER" id="PTHR15929">
    <property type="entry name" value="STORE-OPERATED CALCIUM ENTRY-ASSOCIATED REGULATORY FACTOR"/>
    <property type="match status" value="1"/>
</dbReference>
<keyword evidence="11" id="KW-0406">Ion transport</keyword>
<keyword evidence="9" id="KW-0106">Calcium</keyword>
<evidence type="ECO:0000256" key="6">
    <source>
        <dbReference type="ARBA" id="ARBA00022692"/>
    </source>
</evidence>
<dbReference type="WBParaSite" id="SMUV_0000015401-mRNA-1">
    <property type="protein sequence ID" value="SMUV_0000015401-mRNA-1"/>
    <property type="gene ID" value="SMUV_0000015401"/>
</dbReference>
<sequence>MDFLFSLFLIFTFSLIFHCVNNSDVFAVKKVRLRDVSTLTLHRGQYTTARRSESIPQLQCVGGSAGCKHAPQAEEDEVVQCYNRGSDGIDVQWECRAKLNKNVEFGKIEVSCEGYDYPDDSYILYGSCGLKYQLNYADDNASDDILHRNADEWSLPGKIAVVACIAFIAYLVYLSITSPRLGHEGDRERNSYRGSPSSSNIPRGNPPPPGFKYNDAPPPYENCDSGTFSQSYGFNSQNTSGISSFLTGLGIGGLAGYTFGSRRSTYQESPFRHRQPYCPDEYQSEGFSRSYQSSSDSSVDNSQRTHESSGIALY</sequence>
<feature type="chain" id="PRO_5005892887" description="Store-operated calcium entry-associated regulatory factor" evidence="16">
    <location>
        <begin position="23"/>
        <end position="314"/>
    </location>
</feature>
<dbReference type="STRING" id="451379.A0A0N5A7Y3"/>
<evidence type="ECO:0000313" key="18">
    <source>
        <dbReference type="WBParaSite" id="SMUV_0000015401-mRNA-1"/>
    </source>
</evidence>
<feature type="compositionally biased region" description="Polar residues" evidence="14">
    <location>
        <begin position="192"/>
        <end position="202"/>
    </location>
</feature>
<organism evidence="17 18">
    <name type="scientific">Syphacia muris</name>
    <dbReference type="NCBI Taxonomy" id="451379"/>
    <lineage>
        <taxon>Eukaryota</taxon>
        <taxon>Metazoa</taxon>
        <taxon>Ecdysozoa</taxon>
        <taxon>Nematoda</taxon>
        <taxon>Chromadorea</taxon>
        <taxon>Rhabditida</taxon>
        <taxon>Spirurina</taxon>
        <taxon>Oxyuridomorpha</taxon>
        <taxon>Oxyuroidea</taxon>
        <taxon>Oxyuridae</taxon>
        <taxon>Syphacia</taxon>
    </lineage>
</organism>
<evidence type="ECO:0000256" key="14">
    <source>
        <dbReference type="SAM" id="MobiDB-lite"/>
    </source>
</evidence>
<accession>A0A0N5A7Y3</accession>
<evidence type="ECO:0000256" key="13">
    <source>
        <dbReference type="ARBA" id="ARBA00031116"/>
    </source>
</evidence>
<keyword evidence="6 15" id="KW-0812">Transmembrane</keyword>
<keyword evidence="12 15" id="KW-0472">Membrane</keyword>
<feature type="compositionally biased region" description="Pro residues" evidence="14">
    <location>
        <begin position="204"/>
        <end position="219"/>
    </location>
</feature>
<evidence type="ECO:0000313" key="17">
    <source>
        <dbReference type="Proteomes" id="UP000046393"/>
    </source>
</evidence>
<keyword evidence="8" id="KW-0256">Endoplasmic reticulum</keyword>
<evidence type="ECO:0000256" key="1">
    <source>
        <dbReference type="ARBA" id="ARBA00004115"/>
    </source>
</evidence>
<comment type="subcellular location">
    <subcellularLocation>
        <location evidence="1">Endoplasmic reticulum membrane</location>
        <topology evidence="1">Single-pass type I membrane protein</topology>
    </subcellularLocation>
</comment>
<dbReference type="AlphaFoldDB" id="A0A0N5A7Y3"/>
<evidence type="ECO:0000256" key="8">
    <source>
        <dbReference type="ARBA" id="ARBA00022824"/>
    </source>
</evidence>
<evidence type="ECO:0000256" key="3">
    <source>
        <dbReference type="ARBA" id="ARBA00016584"/>
    </source>
</evidence>
<keyword evidence="4" id="KW-0813">Transport</keyword>
<reference evidence="18" key="1">
    <citation type="submission" date="2017-02" db="UniProtKB">
        <authorList>
            <consortium name="WormBaseParasite"/>
        </authorList>
    </citation>
    <scope>IDENTIFICATION</scope>
</reference>
<evidence type="ECO:0000256" key="2">
    <source>
        <dbReference type="ARBA" id="ARBA00006833"/>
    </source>
</evidence>
<evidence type="ECO:0000256" key="12">
    <source>
        <dbReference type="ARBA" id="ARBA00023136"/>
    </source>
</evidence>
<keyword evidence="17" id="KW-1185">Reference proteome</keyword>
<dbReference type="Pfam" id="PF06682">
    <property type="entry name" value="SARAF"/>
    <property type="match status" value="1"/>
</dbReference>
<keyword evidence="5" id="KW-0109">Calcium transport</keyword>
<evidence type="ECO:0000256" key="10">
    <source>
        <dbReference type="ARBA" id="ARBA00022989"/>
    </source>
</evidence>
<dbReference type="Proteomes" id="UP000046393">
    <property type="component" value="Unplaced"/>
</dbReference>
<protein>
    <recommendedName>
        <fullName evidence="3">Store-operated calcium entry-associated regulatory factor</fullName>
    </recommendedName>
    <alternativeName>
        <fullName evidence="13">Transmembrane protein 66</fullName>
    </alternativeName>
</protein>
<evidence type="ECO:0000256" key="7">
    <source>
        <dbReference type="ARBA" id="ARBA00022729"/>
    </source>
</evidence>
<feature type="transmembrane region" description="Helical" evidence="15">
    <location>
        <begin position="153"/>
        <end position="173"/>
    </location>
</feature>
<keyword evidence="7 16" id="KW-0732">Signal</keyword>
<evidence type="ECO:0000256" key="16">
    <source>
        <dbReference type="SAM" id="SignalP"/>
    </source>
</evidence>
<dbReference type="GO" id="GO:2001256">
    <property type="term" value="P:regulation of store-operated calcium entry"/>
    <property type="evidence" value="ECO:0007669"/>
    <property type="project" value="InterPro"/>
</dbReference>
<evidence type="ECO:0000256" key="9">
    <source>
        <dbReference type="ARBA" id="ARBA00022837"/>
    </source>
</evidence>
<keyword evidence="10 15" id="KW-1133">Transmembrane helix</keyword>
<feature type="region of interest" description="Disordered" evidence="14">
    <location>
        <begin position="183"/>
        <end position="219"/>
    </location>
</feature>
<name>A0A0N5A7Y3_9BILA</name>
<evidence type="ECO:0000256" key="11">
    <source>
        <dbReference type="ARBA" id="ARBA00023065"/>
    </source>
</evidence>